<dbReference type="Gene3D" id="2.60.40.10">
    <property type="entry name" value="Immunoglobulins"/>
    <property type="match status" value="3"/>
</dbReference>
<dbReference type="PANTHER" id="PTHR10075">
    <property type="entry name" value="BASIGIN RELATED"/>
    <property type="match status" value="1"/>
</dbReference>
<dbReference type="Pfam" id="PF07679">
    <property type="entry name" value="I-set"/>
    <property type="match status" value="3"/>
</dbReference>
<dbReference type="InterPro" id="IPR007110">
    <property type="entry name" value="Ig-like_dom"/>
</dbReference>
<dbReference type="PANTHER" id="PTHR10075:SF14">
    <property type="entry name" value="CELL ADHESION MOLECULE DSCAM2-RELATED"/>
    <property type="match status" value="1"/>
</dbReference>
<dbReference type="SUPFAM" id="SSF48726">
    <property type="entry name" value="Immunoglobulin"/>
    <property type="match status" value="3"/>
</dbReference>
<dbReference type="GO" id="GO:0098632">
    <property type="term" value="F:cell-cell adhesion mediator activity"/>
    <property type="evidence" value="ECO:0007669"/>
    <property type="project" value="TreeGrafter"/>
</dbReference>
<dbReference type="InterPro" id="IPR036179">
    <property type="entry name" value="Ig-like_dom_sf"/>
</dbReference>
<dbReference type="GO" id="GO:0070593">
    <property type="term" value="P:dendrite self-avoidance"/>
    <property type="evidence" value="ECO:0007669"/>
    <property type="project" value="TreeGrafter"/>
</dbReference>
<reference evidence="3 4" key="1">
    <citation type="submission" date="2023-11" db="EMBL/GenBank/DDBJ databases">
        <title>Halocaridina rubra genome assembly.</title>
        <authorList>
            <person name="Smith C."/>
        </authorList>
    </citation>
    <scope>NUCLEOTIDE SEQUENCE [LARGE SCALE GENOMIC DNA]</scope>
    <source>
        <strain evidence="3">EP-1</strain>
        <tissue evidence="3">Whole</tissue>
    </source>
</reference>
<proteinExistence type="predicted"/>
<dbReference type="FunFam" id="2.60.40.10:FF:000333">
    <property type="entry name" value="Down syndrome cell adhesion molecule"/>
    <property type="match status" value="1"/>
</dbReference>
<sequence length="269" mass="29047">MSFCLIELNVIIFSNRYLKGQYVSAHGDVISHVNISMVHVTDGGTYSCTAENSAGKVSHLARLNVYGPPHVRPMGTVSAVAGEAFTVTCPASGYPLHKILWMKDGVRLPTSHRQRVHANGTLVVEQVTRGTDDGQYSCTAQANHGRSDSQTLTVRVMVPPVLLPFHFEDKLQEGDRAGIACIVSKGDPPIIFTWGKDGQSIESMEGIRVTSISHFSSALMIDSLTAQHTGQYTCRASNEWAEVTHSASLAVSGTPLPGKNICILWCGII</sequence>
<organism evidence="3 4">
    <name type="scientific">Halocaridina rubra</name>
    <name type="common">Hawaiian red shrimp</name>
    <dbReference type="NCBI Taxonomy" id="373956"/>
    <lineage>
        <taxon>Eukaryota</taxon>
        <taxon>Metazoa</taxon>
        <taxon>Ecdysozoa</taxon>
        <taxon>Arthropoda</taxon>
        <taxon>Crustacea</taxon>
        <taxon>Multicrustacea</taxon>
        <taxon>Malacostraca</taxon>
        <taxon>Eumalacostraca</taxon>
        <taxon>Eucarida</taxon>
        <taxon>Decapoda</taxon>
        <taxon>Pleocyemata</taxon>
        <taxon>Caridea</taxon>
        <taxon>Atyoidea</taxon>
        <taxon>Atyidae</taxon>
        <taxon>Halocaridina</taxon>
    </lineage>
</organism>
<gene>
    <name evidence="3" type="ORF">SK128_000211</name>
</gene>
<dbReference type="PROSITE" id="PS50835">
    <property type="entry name" value="IG_LIKE"/>
    <property type="match status" value="2"/>
</dbReference>
<feature type="domain" description="Ig-like" evidence="2">
    <location>
        <begin position="159"/>
        <end position="252"/>
    </location>
</feature>
<evidence type="ECO:0000256" key="1">
    <source>
        <dbReference type="ARBA" id="ARBA00023319"/>
    </source>
</evidence>
<dbReference type="InterPro" id="IPR003598">
    <property type="entry name" value="Ig_sub2"/>
</dbReference>
<dbReference type="Proteomes" id="UP001381693">
    <property type="component" value="Unassembled WGS sequence"/>
</dbReference>
<dbReference type="GO" id="GO:0007156">
    <property type="term" value="P:homophilic cell adhesion via plasma membrane adhesion molecules"/>
    <property type="evidence" value="ECO:0007669"/>
    <property type="project" value="TreeGrafter"/>
</dbReference>
<keyword evidence="4" id="KW-1185">Reference proteome</keyword>
<protein>
    <recommendedName>
        <fullName evidence="2">Ig-like domain-containing protein</fullName>
    </recommendedName>
</protein>
<comment type="caution">
    <text evidence="3">The sequence shown here is derived from an EMBL/GenBank/DDBJ whole genome shotgun (WGS) entry which is preliminary data.</text>
</comment>
<dbReference type="CDD" id="cd20958">
    <property type="entry name" value="IgI_5_Dscam"/>
    <property type="match status" value="1"/>
</dbReference>
<feature type="domain" description="Ig-like" evidence="2">
    <location>
        <begin position="69"/>
        <end position="153"/>
    </location>
</feature>
<evidence type="ECO:0000313" key="4">
    <source>
        <dbReference type="Proteomes" id="UP001381693"/>
    </source>
</evidence>
<dbReference type="GO" id="GO:0007411">
    <property type="term" value="P:axon guidance"/>
    <property type="evidence" value="ECO:0007669"/>
    <property type="project" value="TreeGrafter"/>
</dbReference>
<dbReference type="GO" id="GO:0030424">
    <property type="term" value="C:axon"/>
    <property type="evidence" value="ECO:0007669"/>
    <property type="project" value="TreeGrafter"/>
</dbReference>
<evidence type="ECO:0000259" key="2">
    <source>
        <dbReference type="PROSITE" id="PS50835"/>
    </source>
</evidence>
<dbReference type="InterPro" id="IPR003599">
    <property type="entry name" value="Ig_sub"/>
</dbReference>
<dbReference type="AlphaFoldDB" id="A0AAN8XE00"/>
<evidence type="ECO:0000313" key="3">
    <source>
        <dbReference type="EMBL" id="KAK7082482.1"/>
    </source>
</evidence>
<dbReference type="EMBL" id="JAXCGZ010004003">
    <property type="protein sequence ID" value="KAK7082482.1"/>
    <property type="molecule type" value="Genomic_DNA"/>
</dbReference>
<dbReference type="InterPro" id="IPR013783">
    <property type="entry name" value="Ig-like_fold"/>
</dbReference>
<keyword evidence="1" id="KW-0393">Immunoglobulin domain</keyword>
<dbReference type="GO" id="GO:0005886">
    <property type="term" value="C:plasma membrane"/>
    <property type="evidence" value="ECO:0007669"/>
    <property type="project" value="TreeGrafter"/>
</dbReference>
<accession>A0AAN8XE00</accession>
<dbReference type="InterPro" id="IPR013098">
    <property type="entry name" value="Ig_I-set"/>
</dbReference>
<name>A0AAN8XE00_HALRR</name>
<dbReference type="SMART" id="SM00409">
    <property type="entry name" value="IG"/>
    <property type="match status" value="3"/>
</dbReference>
<dbReference type="SMART" id="SM00408">
    <property type="entry name" value="IGc2"/>
    <property type="match status" value="2"/>
</dbReference>